<gene>
    <name evidence="2" type="ORF">AW736_20845</name>
</gene>
<feature type="compositionally biased region" description="Basic and acidic residues" evidence="1">
    <location>
        <begin position="27"/>
        <end position="39"/>
    </location>
</feature>
<feature type="compositionally biased region" description="Basic and acidic residues" evidence="1">
    <location>
        <begin position="7"/>
        <end position="18"/>
    </location>
</feature>
<accession>A0A178IF61</accession>
<reference evidence="2 3" key="1">
    <citation type="submission" date="2016-01" db="EMBL/GenBank/DDBJ databases">
        <title>High potential of lignocellulose degradation of a new Verrucomicrobia species.</title>
        <authorList>
            <person name="Wang Y."/>
            <person name="Shi Y."/>
            <person name="Qiu Z."/>
            <person name="Liu S."/>
            <person name="Yang H."/>
        </authorList>
    </citation>
    <scope>NUCLEOTIDE SEQUENCE [LARGE SCALE GENOMIC DNA]</scope>
    <source>
        <strain evidence="2 3">TSB47</strain>
    </source>
</reference>
<comment type="caution">
    <text evidence="2">The sequence shown here is derived from an EMBL/GenBank/DDBJ whole genome shotgun (WGS) entry which is preliminary data.</text>
</comment>
<feature type="region of interest" description="Disordered" evidence="1">
    <location>
        <begin position="1"/>
        <end position="62"/>
    </location>
</feature>
<dbReference type="EMBL" id="LRRQ01000160">
    <property type="protein sequence ID" value="OAM87719.1"/>
    <property type="molecule type" value="Genomic_DNA"/>
</dbReference>
<protein>
    <submittedName>
        <fullName evidence="2">Uncharacterized protein</fullName>
    </submittedName>
</protein>
<proteinExistence type="predicted"/>
<name>A0A178IF61_9BACT</name>
<dbReference type="AlphaFoldDB" id="A0A178IF61"/>
<keyword evidence="3" id="KW-1185">Reference proteome</keyword>
<evidence type="ECO:0000256" key="1">
    <source>
        <dbReference type="SAM" id="MobiDB-lite"/>
    </source>
</evidence>
<sequence length="62" mass="6969">MTAYQTHDGRGWKCEKEGGNGVRPKMWRLEGGKTHEKRVGASRLRAGLPARGRPGFVWRPPP</sequence>
<dbReference type="Proteomes" id="UP000078486">
    <property type="component" value="Unassembled WGS sequence"/>
</dbReference>
<evidence type="ECO:0000313" key="2">
    <source>
        <dbReference type="EMBL" id="OAM87719.1"/>
    </source>
</evidence>
<evidence type="ECO:0000313" key="3">
    <source>
        <dbReference type="Proteomes" id="UP000078486"/>
    </source>
</evidence>
<dbReference type="STRING" id="1184151.AW736_20845"/>
<organism evidence="2 3">
    <name type="scientific">Termitidicoccus mucosus</name>
    <dbReference type="NCBI Taxonomy" id="1184151"/>
    <lineage>
        <taxon>Bacteria</taxon>
        <taxon>Pseudomonadati</taxon>
        <taxon>Verrucomicrobiota</taxon>
        <taxon>Opitutia</taxon>
        <taxon>Opitutales</taxon>
        <taxon>Opitutaceae</taxon>
        <taxon>Termitidicoccus</taxon>
    </lineage>
</organism>